<feature type="region of interest" description="Disordered" evidence="1">
    <location>
        <begin position="81"/>
        <end position="104"/>
    </location>
</feature>
<evidence type="ECO:0000313" key="3">
    <source>
        <dbReference type="EMBL" id="GAA2499968.1"/>
    </source>
</evidence>
<dbReference type="Proteomes" id="UP001501358">
    <property type="component" value="Unassembled WGS sequence"/>
</dbReference>
<dbReference type="EMBL" id="BAAATA010000027">
    <property type="protein sequence ID" value="GAA2499968.1"/>
    <property type="molecule type" value="Genomic_DNA"/>
</dbReference>
<protein>
    <submittedName>
        <fullName evidence="3">DUF4229 domain-containing protein</fullName>
    </submittedName>
</protein>
<accession>A0ABN3MDS3</accession>
<evidence type="ECO:0000313" key="4">
    <source>
        <dbReference type="Proteomes" id="UP001501358"/>
    </source>
</evidence>
<comment type="caution">
    <text evidence="3">The sequence shown here is derived from an EMBL/GenBank/DDBJ whole genome shotgun (WGS) entry which is preliminary data.</text>
</comment>
<dbReference type="Pfam" id="PF14012">
    <property type="entry name" value="DUF4229"/>
    <property type="match status" value="1"/>
</dbReference>
<evidence type="ECO:0000256" key="1">
    <source>
        <dbReference type="SAM" id="MobiDB-lite"/>
    </source>
</evidence>
<evidence type="ECO:0000256" key="2">
    <source>
        <dbReference type="SAM" id="Phobius"/>
    </source>
</evidence>
<keyword evidence="2" id="KW-0812">Transmembrane</keyword>
<dbReference type="RefSeq" id="WP_344384611.1">
    <property type="nucleotide sequence ID" value="NZ_BAAATA010000027.1"/>
</dbReference>
<name>A0ABN3MDS3_9ACTN</name>
<dbReference type="InterPro" id="IPR025323">
    <property type="entry name" value="DUF4229"/>
</dbReference>
<keyword evidence="2" id="KW-0472">Membrane</keyword>
<keyword evidence="4" id="KW-1185">Reference proteome</keyword>
<feature type="transmembrane region" description="Helical" evidence="2">
    <location>
        <begin position="44"/>
        <end position="63"/>
    </location>
</feature>
<proteinExistence type="predicted"/>
<keyword evidence="2" id="KW-1133">Transmembrane helix</keyword>
<reference evidence="3 4" key="1">
    <citation type="journal article" date="2019" name="Int. J. Syst. Evol. Microbiol.">
        <title>The Global Catalogue of Microorganisms (GCM) 10K type strain sequencing project: providing services to taxonomists for standard genome sequencing and annotation.</title>
        <authorList>
            <consortium name="The Broad Institute Genomics Platform"/>
            <consortium name="The Broad Institute Genome Sequencing Center for Infectious Disease"/>
            <person name="Wu L."/>
            <person name="Ma J."/>
        </authorList>
    </citation>
    <scope>NUCLEOTIDE SEQUENCE [LARGE SCALE GENOMIC DNA]</scope>
    <source>
        <strain evidence="3 4">JCM 6307</strain>
    </source>
</reference>
<sequence length="104" mass="11552">MSSKPHAALRYTAMRLGVFVLCFLAVWALTAFGLLPAGVGDSNFLWVILLALVISAPLSYVLLRRQREEMSVQIAERMESTKQRIAANRSQEDEADDAARNTRG</sequence>
<organism evidence="3 4">
    <name type="scientific">Streptomyces thermolineatus</name>
    <dbReference type="NCBI Taxonomy" id="44033"/>
    <lineage>
        <taxon>Bacteria</taxon>
        <taxon>Bacillati</taxon>
        <taxon>Actinomycetota</taxon>
        <taxon>Actinomycetes</taxon>
        <taxon>Kitasatosporales</taxon>
        <taxon>Streptomycetaceae</taxon>
        <taxon>Streptomyces</taxon>
    </lineage>
</organism>
<feature type="transmembrane region" description="Helical" evidence="2">
    <location>
        <begin position="12"/>
        <end position="32"/>
    </location>
</feature>
<gene>
    <name evidence="3" type="ORF">GCM10010406_40630</name>
</gene>